<evidence type="ECO:0000313" key="1">
    <source>
        <dbReference type="Proteomes" id="UP000887576"/>
    </source>
</evidence>
<accession>A0AC34R575</accession>
<proteinExistence type="predicted"/>
<name>A0AC34R575_9BILA</name>
<organism evidence="1 2">
    <name type="scientific">Panagrolaimus sp. JU765</name>
    <dbReference type="NCBI Taxonomy" id="591449"/>
    <lineage>
        <taxon>Eukaryota</taxon>
        <taxon>Metazoa</taxon>
        <taxon>Ecdysozoa</taxon>
        <taxon>Nematoda</taxon>
        <taxon>Chromadorea</taxon>
        <taxon>Rhabditida</taxon>
        <taxon>Tylenchina</taxon>
        <taxon>Panagrolaimomorpha</taxon>
        <taxon>Panagrolaimoidea</taxon>
        <taxon>Panagrolaimidae</taxon>
        <taxon>Panagrolaimus</taxon>
    </lineage>
</organism>
<reference evidence="2" key="1">
    <citation type="submission" date="2022-11" db="UniProtKB">
        <authorList>
            <consortium name="WormBaseParasite"/>
        </authorList>
    </citation>
    <scope>IDENTIFICATION</scope>
</reference>
<sequence length="295" mass="34227">MRRCAVNCVLIGIAICDIITMFSYLVYIIRFEIATRLFGFHAFSYFWASALRFHATASIGLHGITLYLCVVMAFIRWKAMRTVQSIFLKSPRIVWYVFGAITFSVSLLCIPTYLVHDVKPVQLRSQNDVFMELVNYYTVDISAYALQNKCEVFKANLWIIGVFLKAIPCFLLLWFTSALMMRLHKNNQKQQRSPQTQAKLRSNHFHVDRGPRRVPDDGIATGNHHDAECPLHQRRPHGHLHESGQCFGRVVAHQLLLRVHRLRFSLLKIQANVHDDADDEDRKEDYHNDGQKRNV</sequence>
<protein>
    <submittedName>
        <fullName evidence="2">Uncharacterized protein</fullName>
    </submittedName>
</protein>
<dbReference type="WBParaSite" id="JU765_v2.g3594.t1">
    <property type="protein sequence ID" value="JU765_v2.g3594.t1"/>
    <property type="gene ID" value="JU765_v2.g3594"/>
</dbReference>
<dbReference type="Proteomes" id="UP000887576">
    <property type="component" value="Unplaced"/>
</dbReference>
<evidence type="ECO:0000313" key="2">
    <source>
        <dbReference type="WBParaSite" id="JU765_v2.g3594.t1"/>
    </source>
</evidence>